<keyword evidence="4" id="KW-1185">Reference proteome</keyword>
<feature type="signal peptide" evidence="2">
    <location>
        <begin position="1"/>
        <end position="21"/>
    </location>
</feature>
<dbReference type="EMBL" id="CP032550">
    <property type="protein sequence ID" value="QGU26430.1"/>
    <property type="molecule type" value="Genomic_DNA"/>
</dbReference>
<gene>
    <name evidence="3" type="ORF">D7D94_01030</name>
</gene>
<evidence type="ECO:0000313" key="3">
    <source>
        <dbReference type="EMBL" id="QGU26430.1"/>
    </source>
</evidence>
<proteinExistence type="predicted"/>
<evidence type="ECO:0000256" key="2">
    <source>
        <dbReference type="SAM" id="SignalP"/>
    </source>
</evidence>
<dbReference type="PROSITE" id="PS51257">
    <property type="entry name" value="PROKAR_LIPOPROTEIN"/>
    <property type="match status" value="1"/>
</dbReference>
<accession>A0A6I6E1J6</accession>
<feature type="region of interest" description="Disordered" evidence="1">
    <location>
        <begin position="34"/>
        <end position="63"/>
    </location>
</feature>
<feature type="compositionally biased region" description="Low complexity" evidence="1">
    <location>
        <begin position="43"/>
        <end position="54"/>
    </location>
</feature>
<evidence type="ECO:0000256" key="1">
    <source>
        <dbReference type="SAM" id="MobiDB-lite"/>
    </source>
</evidence>
<keyword evidence="2" id="KW-0732">Signal</keyword>
<feature type="chain" id="PRO_5038699903" evidence="2">
    <location>
        <begin position="22"/>
        <end position="147"/>
    </location>
</feature>
<organism evidence="3 4">
    <name type="scientific">Microbacterium oryzae</name>
    <dbReference type="NCBI Taxonomy" id="743009"/>
    <lineage>
        <taxon>Bacteria</taxon>
        <taxon>Bacillati</taxon>
        <taxon>Actinomycetota</taxon>
        <taxon>Actinomycetes</taxon>
        <taxon>Micrococcales</taxon>
        <taxon>Microbacteriaceae</taxon>
        <taxon>Microbacterium</taxon>
    </lineage>
</organism>
<dbReference type="OrthoDB" id="4232596at2"/>
<name>A0A6I6E1J6_9MICO</name>
<dbReference type="KEGG" id="moj:D7D94_01030"/>
<protein>
    <submittedName>
        <fullName evidence="3">FMN-binding protein</fullName>
    </submittedName>
</protein>
<dbReference type="RefSeq" id="WP_156240825.1">
    <property type="nucleotide sequence ID" value="NZ_BAAAZL010000002.1"/>
</dbReference>
<reference evidence="3 4" key="1">
    <citation type="submission" date="2018-09" db="EMBL/GenBank/DDBJ databases">
        <title>Whole genome sequencing of Microbacterium oryzae strain MB-10T.</title>
        <authorList>
            <person name="Das S.K."/>
        </authorList>
    </citation>
    <scope>NUCLEOTIDE SEQUENCE [LARGE SCALE GENOMIC DNA]</scope>
    <source>
        <strain evidence="3 4">MB-10</strain>
    </source>
</reference>
<sequence>MNRSIRSGSALAGIAGMAVLAGCGAVTVGASSNGEDGGGSSGGDASAAPAYADGTYTADGTYQTPETLESVTVTVTLEDDIVTAVEVTGDPQAPETEQYQSQFIDGIADEVVGVDIDELSVSRVAGSSLTSGGFNAAIDRIKQDAAV</sequence>
<dbReference type="Proteomes" id="UP000422989">
    <property type="component" value="Chromosome"/>
</dbReference>
<dbReference type="AlphaFoldDB" id="A0A6I6E1J6"/>
<evidence type="ECO:0000313" key="4">
    <source>
        <dbReference type="Proteomes" id="UP000422989"/>
    </source>
</evidence>